<proteinExistence type="predicted"/>
<gene>
    <name evidence="1" type="ORF">A2531_03480</name>
</gene>
<dbReference type="EMBL" id="MFGO01000025">
    <property type="protein sequence ID" value="OGF40565.1"/>
    <property type="molecule type" value="Genomic_DNA"/>
</dbReference>
<dbReference type="Proteomes" id="UP000177579">
    <property type="component" value="Unassembled WGS sequence"/>
</dbReference>
<dbReference type="Pfam" id="PF13578">
    <property type="entry name" value="Methyltransf_24"/>
    <property type="match status" value="1"/>
</dbReference>
<accession>A0A1F5TNK3</accession>
<organism evidence="1 2">
    <name type="scientific">Candidatus Falkowbacteria bacterium RIFOXYD2_FULL_34_120</name>
    <dbReference type="NCBI Taxonomy" id="1798007"/>
    <lineage>
        <taxon>Bacteria</taxon>
        <taxon>Candidatus Falkowiibacteriota</taxon>
    </lineage>
</organism>
<evidence type="ECO:0008006" key="3">
    <source>
        <dbReference type="Google" id="ProtNLM"/>
    </source>
</evidence>
<dbReference type="AlphaFoldDB" id="A0A1F5TNK3"/>
<dbReference type="InterPro" id="IPR029063">
    <property type="entry name" value="SAM-dependent_MTases_sf"/>
</dbReference>
<evidence type="ECO:0000313" key="1">
    <source>
        <dbReference type="EMBL" id="OGF40565.1"/>
    </source>
</evidence>
<dbReference type="Gene3D" id="3.40.50.150">
    <property type="entry name" value="Vaccinia Virus protein VP39"/>
    <property type="match status" value="1"/>
</dbReference>
<protein>
    <recommendedName>
        <fullName evidence="3">Class I SAM-dependent methyltransferase</fullName>
    </recommendedName>
</protein>
<comment type="caution">
    <text evidence="1">The sequence shown here is derived from an EMBL/GenBank/DDBJ whole genome shotgun (WGS) entry which is preliminary data.</text>
</comment>
<reference evidence="1 2" key="1">
    <citation type="journal article" date="2016" name="Nat. Commun.">
        <title>Thousands of microbial genomes shed light on interconnected biogeochemical processes in an aquifer system.</title>
        <authorList>
            <person name="Anantharaman K."/>
            <person name="Brown C.T."/>
            <person name="Hug L.A."/>
            <person name="Sharon I."/>
            <person name="Castelle C.J."/>
            <person name="Probst A.J."/>
            <person name="Thomas B.C."/>
            <person name="Singh A."/>
            <person name="Wilkins M.J."/>
            <person name="Karaoz U."/>
            <person name="Brodie E.L."/>
            <person name="Williams K.H."/>
            <person name="Hubbard S.S."/>
            <person name="Banfield J.F."/>
        </authorList>
    </citation>
    <scope>NUCLEOTIDE SEQUENCE [LARGE SCALE GENOMIC DNA]</scope>
</reference>
<sequence length="241" mass="28334">MKNLIIRKILRKIEKFFYPSPIFVVDEYIKWLSYANAGMLNPGNIYIFDYVIKNLKSNFPIIEIGSFCGLSTNVINYFVLKYKKKNLLITCDEWEFENMKDKFVGNSNISFKQYKEFIKDSFKRNVYFFSKTKLPLTIQKNSDDFFGLWAKNIKIKDVFGRDVLLGGKISFCYIDGNHSYEFTKRDFENVDKFLEKGGFILFDDSADGVSFGCAKLARELCQNKRYSLVIKNPNYLFQKNL</sequence>
<evidence type="ECO:0000313" key="2">
    <source>
        <dbReference type="Proteomes" id="UP000177579"/>
    </source>
</evidence>
<name>A0A1F5TNK3_9BACT</name>